<dbReference type="EMBL" id="DVIQ01000110">
    <property type="protein sequence ID" value="HIS33020.1"/>
    <property type="molecule type" value="Genomic_DNA"/>
</dbReference>
<organism evidence="1 2">
    <name type="scientific">Candidatus Limivivens intestinipullorum</name>
    <dbReference type="NCBI Taxonomy" id="2840858"/>
    <lineage>
        <taxon>Bacteria</taxon>
        <taxon>Bacillati</taxon>
        <taxon>Bacillota</taxon>
        <taxon>Clostridia</taxon>
        <taxon>Lachnospirales</taxon>
        <taxon>Lachnospiraceae</taxon>
        <taxon>Lachnospiraceae incertae sedis</taxon>
        <taxon>Candidatus Limivivens</taxon>
    </lineage>
</organism>
<dbReference type="InterPro" id="IPR016195">
    <property type="entry name" value="Pol/histidinol_Pase-like"/>
</dbReference>
<dbReference type="PANTHER" id="PTHR42924:SF11">
    <property type="entry name" value="POLYMERASE_HISTIDINOL PHOSPHATASE N-TERMINAL DOMAIN-CONTAINING PROTEIN"/>
    <property type="match status" value="1"/>
</dbReference>
<dbReference type="GO" id="GO:0035312">
    <property type="term" value="F:5'-3' DNA exonuclease activity"/>
    <property type="evidence" value="ECO:0007669"/>
    <property type="project" value="TreeGrafter"/>
</dbReference>
<dbReference type="Gene3D" id="3.20.20.140">
    <property type="entry name" value="Metal-dependent hydrolases"/>
    <property type="match status" value="1"/>
</dbReference>
<dbReference type="AlphaFoldDB" id="A0A9D1JLA0"/>
<comment type="caution">
    <text evidence="1">The sequence shown here is derived from an EMBL/GenBank/DDBJ whole genome shotgun (WGS) entry which is preliminary data.</text>
</comment>
<dbReference type="GO" id="GO:0004534">
    <property type="term" value="F:5'-3' RNA exonuclease activity"/>
    <property type="evidence" value="ECO:0007669"/>
    <property type="project" value="TreeGrafter"/>
</dbReference>
<protein>
    <submittedName>
        <fullName evidence="1">PHP domain-containing protein</fullName>
    </submittedName>
</protein>
<evidence type="ECO:0000313" key="1">
    <source>
        <dbReference type="EMBL" id="HIS33020.1"/>
    </source>
</evidence>
<dbReference type="PANTHER" id="PTHR42924">
    <property type="entry name" value="EXONUCLEASE"/>
    <property type="match status" value="1"/>
</dbReference>
<proteinExistence type="predicted"/>
<dbReference type="InterPro" id="IPR052018">
    <property type="entry name" value="PHP_domain"/>
</dbReference>
<sequence length="316" mass="35849">MKRLGLKTDGNWYKGNLHLHSTNSDGRKSPTETAKVYADHGYQFVSFTEHEYYTDNQELNRENFLILPGVEFSCEKPEPLRIYHLLGIGQHGAGEEATRENGFCHQQHFPVKKWEGLASVQSIIDEALAANNLVIFNHPNWSRMELSDFVDLEGFCAMEIYNYSGDVDSRTGLSIDYWDSLLRRGRKVWGVATDDAHFGQDDYCGGWVMVNAGELTIEAITAALKEGNFYSSSGPEIYEFYVEDGLAKIACSEAREIHFVTYETFGHSIVARGDETFCRGEMKLCGEEKYVRAEVVDHKGRVAWSNPIFLRDPITL</sequence>
<gene>
    <name evidence="1" type="ORF">IAB44_15970</name>
</gene>
<evidence type="ECO:0000313" key="2">
    <source>
        <dbReference type="Proteomes" id="UP000823935"/>
    </source>
</evidence>
<accession>A0A9D1JLA0</accession>
<reference evidence="1" key="1">
    <citation type="submission" date="2020-10" db="EMBL/GenBank/DDBJ databases">
        <authorList>
            <person name="Gilroy R."/>
        </authorList>
    </citation>
    <scope>NUCLEOTIDE SEQUENCE</scope>
    <source>
        <strain evidence="1">CHK190-19873</strain>
    </source>
</reference>
<dbReference type="SUPFAM" id="SSF89550">
    <property type="entry name" value="PHP domain-like"/>
    <property type="match status" value="1"/>
</dbReference>
<reference evidence="1" key="2">
    <citation type="journal article" date="2021" name="PeerJ">
        <title>Extensive microbial diversity within the chicken gut microbiome revealed by metagenomics and culture.</title>
        <authorList>
            <person name="Gilroy R."/>
            <person name="Ravi A."/>
            <person name="Getino M."/>
            <person name="Pursley I."/>
            <person name="Horton D.L."/>
            <person name="Alikhan N.F."/>
            <person name="Baker D."/>
            <person name="Gharbi K."/>
            <person name="Hall N."/>
            <person name="Watson M."/>
            <person name="Adriaenssens E.M."/>
            <person name="Foster-Nyarko E."/>
            <person name="Jarju S."/>
            <person name="Secka A."/>
            <person name="Antonio M."/>
            <person name="Oren A."/>
            <person name="Chaudhuri R.R."/>
            <person name="La Ragione R."/>
            <person name="Hildebrand F."/>
            <person name="Pallen M.J."/>
        </authorList>
    </citation>
    <scope>NUCLEOTIDE SEQUENCE</scope>
    <source>
        <strain evidence="1">CHK190-19873</strain>
    </source>
</reference>
<dbReference type="Proteomes" id="UP000823935">
    <property type="component" value="Unassembled WGS sequence"/>
</dbReference>
<dbReference type="NCBIfam" id="NF038032">
    <property type="entry name" value="CehA_McbA_metalo"/>
    <property type="match status" value="1"/>
</dbReference>
<name>A0A9D1JLA0_9FIRM</name>